<gene>
    <name evidence="2" type="ORF">Vretimale_18007</name>
</gene>
<feature type="compositionally biased region" description="Low complexity" evidence="1">
    <location>
        <begin position="148"/>
        <end position="159"/>
    </location>
</feature>
<protein>
    <submittedName>
        <fullName evidence="2">Uncharacterized protein</fullName>
    </submittedName>
</protein>
<dbReference type="Proteomes" id="UP000722791">
    <property type="component" value="Unassembled WGS sequence"/>
</dbReference>
<dbReference type="OrthoDB" id="527971at2759"/>
<reference evidence="2" key="1">
    <citation type="journal article" date="2021" name="Proc. Natl. Acad. Sci. U.S.A.">
        <title>Three genomes in the algal genus Volvox reveal the fate of a haploid sex-determining region after a transition to homothallism.</title>
        <authorList>
            <person name="Yamamoto K."/>
            <person name="Hamaji T."/>
            <person name="Kawai-Toyooka H."/>
            <person name="Matsuzaki R."/>
            <person name="Takahashi F."/>
            <person name="Nishimura Y."/>
            <person name="Kawachi M."/>
            <person name="Noguchi H."/>
            <person name="Minakuchi Y."/>
            <person name="Umen J.G."/>
            <person name="Toyoda A."/>
            <person name="Nozaki H."/>
        </authorList>
    </citation>
    <scope>NUCLEOTIDE SEQUENCE</scope>
    <source>
        <strain evidence="2">NIES-3785</strain>
    </source>
</reference>
<accession>A0A8J4GWE9</accession>
<dbReference type="AlphaFoldDB" id="A0A8J4GWE9"/>
<evidence type="ECO:0000256" key="1">
    <source>
        <dbReference type="SAM" id="MobiDB-lite"/>
    </source>
</evidence>
<proteinExistence type="predicted"/>
<dbReference type="EMBL" id="BNCQ01000063">
    <property type="protein sequence ID" value="GIM15206.1"/>
    <property type="molecule type" value="Genomic_DNA"/>
</dbReference>
<comment type="caution">
    <text evidence="2">The sequence shown here is derived from an EMBL/GenBank/DDBJ whole genome shotgun (WGS) entry which is preliminary data.</text>
</comment>
<evidence type="ECO:0000313" key="2">
    <source>
        <dbReference type="EMBL" id="GIM15206.1"/>
    </source>
</evidence>
<sequence>MERCFLTPSALHRRIEPYKRLLGILLRPTCVSISISNQYLSLAEPAGAFLLRNGRVPERTLVRLLEPYVGELTGIVFGSESYPKYRDLIVAPPAAETLYQVHTVLHSLSPSLPYTWWDRWTPDTPASCRIDTSPPVGAQAGPQRQAMSSSGSSSGSNSNLRGGAQCSMGTLFLQHYLDNLGTLNTFG</sequence>
<organism evidence="2 3">
    <name type="scientific">Volvox reticuliferus</name>
    <dbReference type="NCBI Taxonomy" id="1737510"/>
    <lineage>
        <taxon>Eukaryota</taxon>
        <taxon>Viridiplantae</taxon>
        <taxon>Chlorophyta</taxon>
        <taxon>core chlorophytes</taxon>
        <taxon>Chlorophyceae</taxon>
        <taxon>CS clade</taxon>
        <taxon>Chlamydomonadales</taxon>
        <taxon>Volvocaceae</taxon>
        <taxon>Volvox</taxon>
    </lineage>
</organism>
<evidence type="ECO:0000313" key="3">
    <source>
        <dbReference type="Proteomes" id="UP000722791"/>
    </source>
</evidence>
<name>A0A8J4GWE9_9CHLO</name>
<feature type="region of interest" description="Disordered" evidence="1">
    <location>
        <begin position="128"/>
        <end position="160"/>
    </location>
</feature>